<evidence type="ECO:0000313" key="10">
    <source>
        <dbReference type="EMBL" id="OLL22827.1"/>
    </source>
</evidence>
<keyword evidence="2 6" id="KW-0378">Hydrolase</keyword>
<dbReference type="CDD" id="cd17729">
    <property type="entry name" value="BRCT_CTDP1"/>
    <property type="match status" value="1"/>
</dbReference>
<dbReference type="InterPro" id="IPR036420">
    <property type="entry name" value="BRCT_dom_sf"/>
</dbReference>
<accession>A0A1U7LJK4</accession>
<dbReference type="AlphaFoldDB" id="A0A1U7LJK4"/>
<feature type="region of interest" description="Disordered" evidence="7">
    <location>
        <begin position="423"/>
        <end position="442"/>
    </location>
</feature>
<feature type="compositionally biased region" description="Basic residues" evidence="7">
    <location>
        <begin position="741"/>
        <end position="754"/>
    </location>
</feature>
<dbReference type="PANTHER" id="PTHR23081:SF36">
    <property type="entry name" value="RNA POLYMERASE II SUBUNIT A C-TERMINAL DOMAIN PHOSPHATASE"/>
    <property type="match status" value="1"/>
</dbReference>
<comment type="function">
    <text evidence="6">This promotes the activity of RNA polymerase II.</text>
</comment>
<dbReference type="GO" id="GO:0005634">
    <property type="term" value="C:nucleus"/>
    <property type="evidence" value="ECO:0007669"/>
    <property type="project" value="UniProtKB-SubCell"/>
</dbReference>
<dbReference type="Pfam" id="PF03031">
    <property type="entry name" value="NIF"/>
    <property type="match status" value="1"/>
</dbReference>
<comment type="catalytic activity">
    <reaction evidence="5 6">
        <text>O-phospho-L-threonyl-[protein] + H2O = L-threonyl-[protein] + phosphate</text>
        <dbReference type="Rhea" id="RHEA:47004"/>
        <dbReference type="Rhea" id="RHEA-COMP:11060"/>
        <dbReference type="Rhea" id="RHEA-COMP:11605"/>
        <dbReference type="ChEBI" id="CHEBI:15377"/>
        <dbReference type="ChEBI" id="CHEBI:30013"/>
        <dbReference type="ChEBI" id="CHEBI:43474"/>
        <dbReference type="ChEBI" id="CHEBI:61977"/>
        <dbReference type="EC" id="3.1.3.16"/>
    </reaction>
</comment>
<name>A0A1U7LJK4_NEOID</name>
<dbReference type="SUPFAM" id="SSF52113">
    <property type="entry name" value="BRCT domain"/>
    <property type="match status" value="1"/>
</dbReference>
<gene>
    <name evidence="10" type="ORF">NEOLI_000951</name>
</gene>
<dbReference type="Pfam" id="PF00533">
    <property type="entry name" value="BRCT"/>
    <property type="match status" value="1"/>
</dbReference>
<proteinExistence type="predicted"/>
<dbReference type="InterPro" id="IPR039189">
    <property type="entry name" value="Fcp1"/>
</dbReference>
<comment type="catalytic activity">
    <reaction evidence="4 6">
        <text>O-phospho-L-seryl-[protein] + H2O = L-seryl-[protein] + phosphate</text>
        <dbReference type="Rhea" id="RHEA:20629"/>
        <dbReference type="Rhea" id="RHEA-COMP:9863"/>
        <dbReference type="Rhea" id="RHEA-COMP:11604"/>
        <dbReference type="ChEBI" id="CHEBI:15377"/>
        <dbReference type="ChEBI" id="CHEBI:29999"/>
        <dbReference type="ChEBI" id="CHEBI:43474"/>
        <dbReference type="ChEBI" id="CHEBI:83421"/>
        <dbReference type="EC" id="3.1.3.16"/>
    </reaction>
</comment>
<dbReference type="InterPro" id="IPR036412">
    <property type="entry name" value="HAD-like_sf"/>
</dbReference>
<reference evidence="10 11" key="1">
    <citation type="submission" date="2016-04" db="EMBL/GenBank/DDBJ databases">
        <title>Evolutionary innovation and constraint leading to complex multicellularity in the Ascomycota.</title>
        <authorList>
            <person name="Cisse O."/>
            <person name="Nguyen A."/>
            <person name="Hewitt D.A."/>
            <person name="Jedd G."/>
            <person name="Stajich J.E."/>
        </authorList>
    </citation>
    <scope>NUCLEOTIDE SEQUENCE [LARGE SCALE GENOMIC DNA]</scope>
    <source>
        <strain evidence="10 11">DAH-3</strain>
    </source>
</reference>
<evidence type="ECO:0000256" key="1">
    <source>
        <dbReference type="ARBA" id="ARBA00004123"/>
    </source>
</evidence>
<feature type="compositionally biased region" description="Low complexity" evidence="7">
    <location>
        <begin position="696"/>
        <end position="705"/>
    </location>
</feature>
<evidence type="ECO:0000256" key="5">
    <source>
        <dbReference type="ARBA" id="ARBA00048336"/>
    </source>
</evidence>
<feature type="compositionally biased region" description="Basic and acidic residues" evidence="7">
    <location>
        <begin position="786"/>
        <end position="796"/>
    </location>
</feature>
<keyword evidence="3 6" id="KW-0539">Nucleus</keyword>
<feature type="region of interest" description="Disordered" evidence="7">
    <location>
        <begin position="642"/>
        <end position="663"/>
    </location>
</feature>
<evidence type="ECO:0000259" key="9">
    <source>
        <dbReference type="PROSITE" id="PS50969"/>
    </source>
</evidence>
<evidence type="ECO:0000256" key="6">
    <source>
        <dbReference type="RuleBase" id="RU366066"/>
    </source>
</evidence>
<dbReference type="SMART" id="SM00292">
    <property type="entry name" value="BRCT"/>
    <property type="match status" value="1"/>
</dbReference>
<dbReference type="InterPro" id="IPR004274">
    <property type="entry name" value="FCP1_dom"/>
</dbReference>
<feature type="compositionally biased region" description="Polar residues" evidence="7">
    <location>
        <begin position="431"/>
        <end position="442"/>
    </location>
</feature>
<feature type="region of interest" description="Disordered" evidence="7">
    <location>
        <begin position="685"/>
        <end position="796"/>
    </location>
</feature>
<dbReference type="PANTHER" id="PTHR23081">
    <property type="entry name" value="RNA POLYMERASE II CTD PHOSPHATASE"/>
    <property type="match status" value="1"/>
</dbReference>
<comment type="subcellular location">
    <subcellularLocation>
        <location evidence="1 6">Nucleus</location>
    </subcellularLocation>
</comment>
<comment type="caution">
    <text evidence="10">The sequence shown here is derived from an EMBL/GenBank/DDBJ whole genome shotgun (WGS) entry which is preliminary data.</text>
</comment>
<dbReference type="SUPFAM" id="SSF56784">
    <property type="entry name" value="HAD-like"/>
    <property type="match status" value="1"/>
</dbReference>
<dbReference type="PROSITE" id="PS50969">
    <property type="entry name" value="FCP1"/>
    <property type="match status" value="1"/>
</dbReference>
<dbReference type="Gene3D" id="3.40.50.10190">
    <property type="entry name" value="BRCT domain"/>
    <property type="match status" value="1"/>
</dbReference>
<feature type="compositionally biased region" description="Low complexity" evidence="7">
    <location>
        <begin position="755"/>
        <end position="776"/>
    </location>
</feature>
<evidence type="ECO:0000313" key="11">
    <source>
        <dbReference type="Proteomes" id="UP000186594"/>
    </source>
</evidence>
<sequence>MTSSLNQASAIRLSVSLRYPITITSFLKQQGDIVNKHDSLFKYSYTSTVKETDEDGKIKTVEKQFVDHFDSPLEGQLKAWLVDLGGTVTSQNQVVLTIFEPCAHAVQFAGLCAQCGRDITTQDYTGFQDAQRAPITMGHDSAGLMVSVDVSDRPRDTIEYFTGGYKSRETSNLAAIDLGKTLTVDPTVGEWKSDPSNPNYNSVKDVAQFQLSIENAPESKCWYYLKMRPGLFEFLQHVSKLYEMHIYTMGTRSYAEAVAKVVDPDGSLFGERILSRDESGSLTQKNLQRLFPCDTSMVVVIDDRADVWQWSPNLIKVMPYDFFVGIGDINSSFLPKKSVIPTAMHALTQLPSSPAPSTDRRSAIIEDLQNPLLHSAIDQILTISGGNNPDLVAEQASQQTAALEAQKEDRPLAKLQEAISAARSHEDTINVPDSVSFPSNHSSQNLLRDDDLELFRLKGILNNIHKEFFDSYKQIISNRGKEKKLAKLESNRSLKITEMPRTPPDIKNLMPRMKRKVLNNCVILLSGIIPIGADIKTYEFALWIKDFGGEVLNDWSSELNVTHVVAARPRTAKVKQAHERNLPVVRVDWLLNCLSQWRRVPEHEYRIYEDGIIPPSSPNKVIRELDPEEVLALLSSEEEFDLNDAGSSGSELPKKNIDTTAETVAGDIDSVDWTDAQREVDEALAELSDNSTGTESSIESFSNSSSKRKRARPKSTISSSASTDTEGDTEEKNKDLLRSPLAKRRRKARQRKSRLANSIDQSGSKSQSESSSGNQSDGEESDGWDDFAKDLEAEMG</sequence>
<dbReference type="OrthoDB" id="10249888at2759"/>
<evidence type="ECO:0000256" key="7">
    <source>
        <dbReference type="SAM" id="MobiDB-lite"/>
    </source>
</evidence>
<feature type="domain" description="FCP1 homology" evidence="9">
    <location>
        <begin position="167"/>
        <end position="346"/>
    </location>
</feature>
<dbReference type="SMART" id="SM00577">
    <property type="entry name" value="CPDc"/>
    <property type="match status" value="1"/>
</dbReference>
<dbReference type="Gene3D" id="3.40.50.1000">
    <property type="entry name" value="HAD superfamily/HAD-like"/>
    <property type="match status" value="1"/>
</dbReference>
<evidence type="ECO:0000259" key="8">
    <source>
        <dbReference type="PROSITE" id="PS50172"/>
    </source>
</evidence>
<dbReference type="CDD" id="cd07521">
    <property type="entry name" value="HAD_FCP1-like"/>
    <property type="match status" value="1"/>
</dbReference>
<evidence type="ECO:0000256" key="4">
    <source>
        <dbReference type="ARBA" id="ARBA00047761"/>
    </source>
</evidence>
<protein>
    <recommendedName>
        <fullName evidence="6">RNA polymerase II subunit A C-terminal domain phosphatase</fullName>
        <ecNumber evidence="6">3.1.3.16</ecNumber>
    </recommendedName>
</protein>
<dbReference type="PROSITE" id="PS50172">
    <property type="entry name" value="BRCT"/>
    <property type="match status" value="1"/>
</dbReference>
<evidence type="ECO:0000256" key="3">
    <source>
        <dbReference type="ARBA" id="ARBA00023242"/>
    </source>
</evidence>
<dbReference type="STRING" id="1198029.A0A1U7LJK4"/>
<dbReference type="InterPro" id="IPR001357">
    <property type="entry name" value="BRCT_dom"/>
</dbReference>
<evidence type="ECO:0000256" key="2">
    <source>
        <dbReference type="ARBA" id="ARBA00022801"/>
    </source>
</evidence>
<dbReference type="GO" id="GO:0008420">
    <property type="term" value="F:RNA polymerase II CTD heptapeptide repeat phosphatase activity"/>
    <property type="evidence" value="ECO:0007669"/>
    <property type="project" value="UniProtKB-UniRule"/>
</dbReference>
<dbReference type="InterPro" id="IPR011947">
    <property type="entry name" value="FCP1_euk"/>
</dbReference>
<dbReference type="OMA" id="FMDTINP"/>
<dbReference type="InterPro" id="IPR023214">
    <property type="entry name" value="HAD_sf"/>
</dbReference>
<dbReference type="NCBIfam" id="TIGR02250">
    <property type="entry name" value="FCP1_euk"/>
    <property type="match status" value="1"/>
</dbReference>
<dbReference type="EC" id="3.1.3.16" evidence="6"/>
<feature type="domain" description="BRCT" evidence="8">
    <location>
        <begin position="513"/>
        <end position="607"/>
    </location>
</feature>
<dbReference type="EMBL" id="LXFE01002711">
    <property type="protein sequence ID" value="OLL22827.1"/>
    <property type="molecule type" value="Genomic_DNA"/>
</dbReference>
<organism evidence="10 11">
    <name type="scientific">Neolecta irregularis (strain DAH-3)</name>
    <dbReference type="NCBI Taxonomy" id="1198029"/>
    <lineage>
        <taxon>Eukaryota</taxon>
        <taxon>Fungi</taxon>
        <taxon>Dikarya</taxon>
        <taxon>Ascomycota</taxon>
        <taxon>Taphrinomycotina</taxon>
        <taxon>Neolectales</taxon>
        <taxon>Neolectaceae</taxon>
        <taxon>Neolecta</taxon>
    </lineage>
</organism>
<dbReference type="Proteomes" id="UP000186594">
    <property type="component" value="Unassembled WGS sequence"/>
</dbReference>
<keyword evidence="11" id="KW-1185">Reference proteome</keyword>